<comment type="caution">
    <text evidence="1">The sequence shown here is derived from an EMBL/GenBank/DDBJ whole genome shotgun (WGS) entry which is preliminary data.</text>
</comment>
<gene>
    <name evidence="1" type="ORF">AN396_11700</name>
</gene>
<keyword evidence="2" id="KW-1185">Reference proteome</keyword>
<evidence type="ECO:0000313" key="2">
    <source>
        <dbReference type="Proteomes" id="UP000188605"/>
    </source>
</evidence>
<organism evidence="1 2">
    <name type="scientific">Candidatus Epulonipiscium fishelsonii</name>
    <dbReference type="NCBI Taxonomy" id="77094"/>
    <lineage>
        <taxon>Bacteria</taxon>
        <taxon>Bacillati</taxon>
        <taxon>Bacillota</taxon>
        <taxon>Clostridia</taxon>
        <taxon>Lachnospirales</taxon>
        <taxon>Lachnospiraceae</taxon>
        <taxon>Candidatus Epulonipiscium</taxon>
    </lineage>
</organism>
<reference evidence="1" key="1">
    <citation type="submission" date="2016-08" db="EMBL/GenBank/DDBJ databases">
        <authorList>
            <person name="Ngugi D.K."/>
            <person name="Miyake S."/>
            <person name="Stingl U."/>
        </authorList>
    </citation>
    <scope>NUCLEOTIDE SEQUENCE</scope>
    <source>
        <strain evidence="1">SCG-B11WGA-EpuloA1</strain>
    </source>
</reference>
<sequence length="339" mass="39745">MIQDIKHFIAIHLKNDKSFKVIKGLEAFFTEPRYFFKLVRLRYYGSIKKYKKYPQHKFYVIANAWRSGFFASFNYVLKNLIIADIKGYIPIIDMQNYKTLYNEDYKFKNTFNAWEYYFYQPTKISLNEVYKSKNVKISGNGYSEIEVPLYKANGNKKPTKKQIEQLNCYIKKYIKIKPYVEDIVQRTQKDFSQFNKIVGVHVRATDMYTEGGHHPIPPGLQRIIPRIDFVLKKYGVDGIFVCTDDTGSLEILQKRYGSKIICTNSVRANKGSNTGIHHDKSLSNRKNHKYLLGLEVLVDMLLLSRCNLLIGGHSSVTYTAMMFNNNQYKKVYLLENRKD</sequence>
<evidence type="ECO:0000313" key="1">
    <source>
        <dbReference type="EMBL" id="ONI38078.1"/>
    </source>
</evidence>
<dbReference type="Proteomes" id="UP000188605">
    <property type="component" value="Unassembled WGS sequence"/>
</dbReference>
<protein>
    <submittedName>
        <fullName evidence="1">Uncharacterized protein</fullName>
    </submittedName>
</protein>
<name>A0ACC8X7Z3_9FIRM</name>
<dbReference type="EMBL" id="LJDB01000098">
    <property type="protein sequence ID" value="ONI38078.1"/>
    <property type="molecule type" value="Genomic_DNA"/>
</dbReference>
<proteinExistence type="predicted"/>
<accession>A0ACC8X7Z3</accession>